<dbReference type="InterPro" id="IPR050571">
    <property type="entry name" value="Class-IV_PLP-Dep_Aminotrnsfr"/>
</dbReference>
<evidence type="ECO:0000313" key="15">
    <source>
        <dbReference type="Proteomes" id="UP000666240"/>
    </source>
</evidence>
<keyword evidence="14" id="KW-0808">Transferase</keyword>
<dbReference type="SUPFAM" id="SSF56752">
    <property type="entry name" value="D-aminoacid aminotransferase-like PLP-dependent enzymes"/>
    <property type="match status" value="1"/>
</dbReference>
<dbReference type="EC" id="2.6.1.42" evidence="7"/>
<comment type="catalytic activity">
    <reaction evidence="12">
        <text>L-isoleucine + 2-oxoglutarate = (S)-3-methyl-2-oxopentanoate + L-glutamate</text>
        <dbReference type="Rhea" id="RHEA:24801"/>
        <dbReference type="ChEBI" id="CHEBI:16810"/>
        <dbReference type="ChEBI" id="CHEBI:29985"/>
        <dbReference type="ChEBI" id="CHEBI:35146"/>
        <dbReference type="ChEBI" id="CHEBI:58045"/>
        <dbReference type="EC" id="2.6.1.42"/>
    </reaction>
</comment>
<evidence type="ECO:0000256" key="2">
    <source>
        <dbReference type="ARBA" id="ARBA00003109"/>
    </source>
</evidence>
<comment type="catalytic activity">
    <reaction evidence="13">
        <text>L-leucine + 2-oxoglutarate = 4-methyl-2-oxopentanoate + L-glutamate</text>
        <dbReference type="Rhea" id="RHEA:18321"/>
        <dbReference type="ChEBI" id="CHEBI:16810"/>
        <dbReference type="ChEBI" id="CHEBI:17865"/>
        <dbReference type="ChEBI" id="CHEBI:29985"/>
        <dbReference type="ChEBI" id="CHEBI:57427"/>
        <dbReference type="EC" id="2.6.1.42"/>
    </reaction>
</comment>
<dbReference type="GO" id="GO:0004084">
    <property type="term" value="F:branched-chain-amino-acid transaminase activity"/>
    <property type="evidence" value="ECO:0007669"/>
    <property type="project" value="UniProtKB-EC"/>
</dbReference>
<comment type="function">
    <text evidence="2">Acts on leucine, isoleucine and valine.</text>
</comment>
<keyword evidence="10" id="KW-0100">Branched-chain amino acid biosynthesis</keyword>
<evidence type="ECO:0000256" key="13">
    <source>
        <dbReference type="ARBA" id="ARBA00049229"/>
    </source>
</evidence>
<evidence type="ECO:0000256" key="10">
    <source>
        <dbReference type="ARBA" id="ARBA00023304"/>
    </source>
</evidence>
<accession>A0A8J7R4E0</accession>
<dbReference type="Gene3D" id="3.20.10.10">
    <property type="entry name" value="D-amino Acid Aminotransferase, subunit A, domain 2"/>
    <property type="match status" value="1"/>
</dbReference>
<comment type="catalytic activity">
    <reaction evidence="11">
        <text>L-valine + 2-oxoglutarate = 3-methyl-2-oxobutanoate + L-glutamate</text>
        <dbReference type="Rhea" id="RHEA:24813"/>
        <dbReference type="ChEBI" id="CHEBI:11851"/>
        <dbReference type="ChEBI" id="CHEBI:16810"/>
        <dbReference type="ChEBI" id="CHEBI:29985"/>
        <dbReference type="ChEBI" id="CHEBI:57762"/>
        <dbReference type="EC" id="2.6.1.42"/>
    </reaction>
</comment>
<protein>
    <recommendedName>
        <fullName evidence="8">Probable branched-chain-amino-acid aminotransferase</fullName>
        <ecNumber evidence="7">2.6.1.42</ecNumber>
    </recommendedName>
</protein>
<reference evidence="14" key="1">
    <citation type="submission" date="2021-03" db="EMBL/GenBank/DDBJ databases">
        <title>Genome sequencing and assembly of Tianweitania sediminis.</title>
        <authorList>
            <person name="Chhetri G."/>
        </authorList>
    </citation>
    <scope>NUCLEOTIDE SEQUENCE</scope>
    <source>
        <strain evidence="14">Z8</strain>
    </source>
</reference>
<comment type="similarity">
    <text evidence="6">Belongs to the class-IV pyridoxal-phosphate-dependent aminotransferase family.</text>
</comment>
<dbReference type="InterPro" id="IPR001544">
    <property type="entry name" value="Aminotrans_IV"/>
</dbReference>
<dbReference type="GO" id="GO:0008652">
    <property type="term" value="P:amino acid biosynthetic process"/>
    <property type="evidence" value="ECO:0007669"/>
    <property type="project" value="UniProtKB-ARBA"/>
</dbReference>
<evidence type="ECO:0000256" key="1">
    <source>
        <dbReference type="ARBA" id="ARBA00001933"/>
    </source>
</evidence>
<comment type="cofactor">
    <cofactor evidence="1">
        <name>pyridoxal 5'-phosphate</name>
        <dbReference type="ChEBI" id="CHEBI:597326"/>
    </cofactor>
</comment>
<gene>
    <name evidence="14" type="ORF">J5Y06_00870</name>
</gene>
<evidence type="ECO:0000256" key="5">
    <source>
        <dbReference type="ARBA" id="ARBA00005072"/>
    </source>
</evidence>
<keyword evidence="10" id="KW-0028">Amino-acid biosynthesis</keyword>
<evidence type="ECO:0000256" key="11">
    <source>
        <dbReference type="ARBA" id="ARBA00048212"/>
    </source>
</evidence>
<dbReference type="GO" id="GO:0005829">
    <property type="term" value="C:cytosol"/>
    <property type="evidence" value="ECO:0007669"/>
    <property type="project" value="TreeGrafter"/>
</dbReference>
<dbReference type="Proteomes" id="UP000666240">
    <property type="component" value="Unassembled WGS sequence"/>
</dbReference>
<dbReference type="Pfam" id="PF01063">
    <property type="entry name" value="Aminotran_4"/>
    <property type="match status" value="1"/>
</dbReference>
<dbReference type="AlphaFoldDB" id="A0A8J7R4E0"/>
<comment type="pathway">
    <text evidence="3">Amino-acid biosynthesis; L-isoleucine biosynthesis; L-isoleucine from 2-oxobutanoate: step 4/4.</text>
</comment>
<dbReference type="InterPro" id="IPR036038">
    <property type="entry name" value="Aminotransferase-like"/>
</dbReference>
<evidence type="ECO:0000256" key="12">
    <source>
        <dbReference type="ARBA" id="ARBA00048798"/>
    </source>
</evidence>
<comment type="pathway">
    <text evidence="5">Amino-acid biosynthesis; L-leucine biosynthesis; L-leucine from 3-methyl-2-oxobutanoate: step 4/4.</text>
</comment>
<evidence type="ECO:0000256" key="6">
    <source>
        <dbReference type="ARBA" id="ARBA00009320"/>
    </source>
</evidence>
<dbReference type="PANTHER" id="PTHR42743">
    <property type="entry name" value="AMINO-ACID AMINOTRANSFERASE"/>
    <property type="match status" value="1"/>
</dbReference>
<dbReference type="InterPro" id="IPR043131">
    <property type="entry name" value="BCAT-like_N"/>
</dbReference>
<name>A0A8J7R4E0_9HYPH</name>
<dbReference type="NCBIfam" id="NF005209">
    <property type="entry name" value="PRK06680.1"/>
    <property type="match status" value="1"/>
</dbReference>
<organism evidence="14 15">
    <name type="scientific">Tianweitania sediminis</name>
    <dbReference type="NCBI Taxonomy" id="1502156"/>
    <lineage>
        <taxon>Bacteria</taxon>
        <taxon>Pseudomonadati</taxon>
        <taxon>Pseudomonadota</taxon>
        <taxon>Alphaproteobacteria</taxon>
        <taxon>Hyphomicrobiales</taxon>
        <taxon>Phyllobacteriaceae</taxon>
        <taxon>Tianweitania</taxon>
    </lineage>
</organism>
<comment type="pathway">
    <text evidence="4">Amino-acid biosynthesis; L-valine biosynthesis; L-valine from pyruvate: step 4/4.</text>
</comment>
<dbReference type="PANTHER" id="PTHR42743:SF11">
    <property type="entry name" value="AMINODEOXYCHORISMATE LYASE"/>
    <property type="match status" value="1"/>
</dbReference>
<evidence type="ECO:0000256" key="3">
    <source>
        <dbReference type="ARBA" id="ARBA00004824"/>
    </source>
</evidence>
<keyword evidence="15" id="KW-1185">Reference proteome</keyword>
<comment type="caution">
    <text evidence="14">The sequence shown here is derived from an EMBL/GenBank/DDBJ whole genome shotgun (WGS) entry which is preliminary data.</text>
</comment>
<evidence type="ECO:0000313" key="14">
    <source>
        <dbReference type="EMBL" id="MBP0437202.1"/>
    </source>
</evidence>
<evidence type="ECO:0000256" key="9">
    <source>
        <dbReference type="ARBA" id="ARBA00022898"/>
    </source>
</evidence>
<sequence length="296" mass="32717">MSEAEQVYCNKAFVPKSEARISVFDRGFLFADAIYEVTAVLGGRLIDNDFHLSRLERSLTELGMPLPLSLADIEAVQSELVARNRLVEGTVYLQVSRGKGERNFLFADDLEPTFVAFTSARRLSPTQAQEKGIAVDLVPDPRWLRRDIKTVMLLGQVLAKRAASQDGFEDVWFFENGQVTEGGSATAFIVTKDNRVITRPNSHAVLPGCTSKALRLLCESEDIFFEERAFSPEEAFQAAEAFATSASTFVTPVVRIAEQVIGNGRPGPLTRRLQELYLRAARGELDRPTGAPKAFA</sequence>
<dbReference type="FunFam" id="3.20.10.10:FF:000002">
    <property type="entry name" value="D-alanine aminotransferase"/>
    <property type="match status" value="1"/>
</dbReference>
<dbReference type="Gene3D" id="3.30.470.10">
    <property type="match status" value="1"/>
</dbReference>
<keyword evidence="9" id="KW-0663">Pyridoxal phosphate</keyword>
<dbReference type="GO" id="GO:0009082">
    <property type="term" value="P:branched-chain amino acid biosynthetic process"/>
    <property type="evidence" value="ECO:0007669"/>
    <property type="project" value="UniProtKB-KW"/>
</dbReference>
<keyword evidence="14" id="KW-0032">Aminotransferase</keyword>
<dbReference type="RefSeq" id="WP_209333233.1">
    <property type="nucleotide sequence ID" value="NZ_JAGIYY010000001.1"/>
</dbReference>
<dbReference type="InterPro" id="IPR043132">
    <property type="entry name" value="BCAT-like_C"/>
</dbReference>
<proteinExistence type="inferred from homology"/>
<dbReference type="EMBL" id="JAGIYY010000001">
    <property type="protein sequence ID" value="MBP0437202.1"/>
    <property type="molecule type" value="Genomic_DNA"/>
</dbReference>
<evidence type="ECO:0000256" key="7">
    <source>
        <dbReference type="ARBA" id="ARBA00013053"/>
    </source>
</evidence>
<evidence type="ECO:0000256" key="4">
    <source>
        <dbReference type="ARBA" id="ARBA00004931"/>
    </source>
</evidence>
<evidence type="ECO:0000256" key="8">
    <source>
        <dbReference type="ARBA" id="ARBA00014472"/>
    </source>
</evidence>